<gene>
    <name evidence="3" type="ORF">HB853_14615</name>
</gene>
<comment type="caution">
    <text evidence="3">The sequence shown here is derived from an EMBL/GenBank/DDBJ whole genome shotgun (WGS) entry which is preliminary data.</text>
</comment>
<reference evidence="3 4" key="1">
    <citation type="submission" date="2020-03" db="EMBL/GenBank/DDBJ databases">
        <title>Soil Listeria distribution.</title>
        <authorList>
            <person name="Liao J."/>
            <person name="Wiedmann M."/>
        </authorList>
    </citation>
    <scope>NUCLEOTIDE SEQUENCE [LARGE SCALE GENOMIC DNA]</scope>
    <source>
        <strain evidence="3 4">FSL L7-1829</strain>
    </source>
</reference>
<dbReference type="InterPro" id="IPR005094">
    <property type="entry name" value="Endonuclease_MobA/VirD2"/>
</dbReference>
<accession>A0A7X0T7R5</accession>
<organism evidence="3 4">
    <name type="scientific">Listeria welshimeri</name>
    <dbReference type="NCBI Taxonomy" id="1643"/>
    <lineage>
        <taxon>Bacteria</taxon>
        <taxon>Bacillati</taxon>
        <taxon>Bacillota</taxon>
        <taxon>Bacilli</taxon>
        <taxon>Bacillales</taxon>
        <taxon>Listeriaceae</taxon>
        <taxon>Listeria</taxon>
    </lineage>
</organism>
<sequence>MAVTKIWSIKKTLDKAMKYILDPIKAKYVYSYACAPETADLEFDLTLDKNSRSGGINKAYHIIQSFKPEETSPEQAHEIGKQLLEQHLQGKYEYILTTHIDKEHIPNHVIFCASSFVDHKKYNDCTKTYYQLREASDVLCVEHGLSVIPPNQNKGKSHYEWQMDQQGNSWKTQLRTAIDMCIKSSKTFDDFASQMQTQGYEIKYGKHIAFRAEKQKRFTRAMKLGENYTEENIKLHIAQKDKLPIKKAKKINLKNEPLSIMVALENNKKVIESKGYEYWAKLHNLKQSAKTVNLLKELGISSLEEWSQKKISNQEMMKANMAEIKVVEKELANKKFILKQLMVYENTKEKIRYTSKSKRQTLEYQSAVILYRTAKTTLQEAHITPSMQIRTILNQQVQGLQQQCAQLNNEYIQLKTTQKQHSILEQNLYQLLSLENLGNHDNKIER</sequence>
<feature type="domain" description="MobA/VirD2-like nuclease" evidence="2">
    <location>
        <begin position="19"/>
        <end position="145"/>
    </location>
</feature>
<keyword evidence="1" id="KW-0175">Coiled coil</keyword>
<dbReference type="Pfam" id="PF03432">
    <property type="entry name" value="Relaxase"/>
    <property type="match status" value="1"/>
</dbReference>
<evidence type="ECO:0000259" key="2">
    <source>
        <dbReference type="Pfam" id="PF03432"/>
    </source>
</evidence>
<name>A0A7X0T7R5_LISWE</name>
<proteinExistence type="predicted"/>
<dbReference type="EMBL" id="JAAROP010000026">
    <property type="protein sequence ID" value="MBC1324154.1"/>
    <property type="molecule type" value="Genomic_DNA"/>
</dbReference>
<dbReference type="AlphaFoldDB" id="A0A7X0T7R5"/>
<evidence type="ECO:0000256" key="1">
    <source>
        <dbReference type="SAM" id="Coils"/>
    </source>
</evidence>
<evidence type="ECO:0000313" key="4">
    <source>
        <dbReference type="Proteomes" id="UP000522007"/>
    </source>
</evidence>
<evidence type="ECO:0000313" key="3">
    <source>
        <dbReference type="EMBL" id="MBC1324154.1"/>
    </source>
</evidence>
<dbReference type="Proteomes" id="UP000522007">
    <property type="component" value="Unassembled WGS sequence"/>
</dbReference>
<protein>
    <submittedName>
        <fullName evidence="3">Relaxase/mobilization nuclease domain-containing protein</fullName>
    </submittedName>
</protein>
<feature type="coiled-coil region" evidence="1">
    <location>
        <begin position="390"/>
        <end position="417"/>
    </location>
</feature>